<dbReference type="Gramene" id="ORGLA11G0153000.1">
    <property type="protein sequence ID" value="ORGLA11G0153000.1"/>
    <property type="gene ID" value="ORGLA11G0153000"/>
</dbReference>
<evidence type="ECO:0000313" key="3">
    <source>
        <dbReference type="Proteomes" id="UP000007306"/>
    </source>
</evidence>
<reference evidence="2" key="1">
    <citation type="submission" date="2015-06" db="UniProtKB">
        <authorList>
            <consortium name="EnsemblPlants"/>
        </authorList>
    </citation>
    <scope>IDENTIFICATION</scope>
</reference>
<organism evidence="2 3">
    <name type="scientific">Oryza glaberrima</name>
    <name type="common">African rice</name>
    <dbReference type="NCBI Taxonomy" id="4538"/>
    <lineage>
        <taxon>Eukaryota</taxon>
        <taxon>Viridiplantae</taxon>
        <taxon>Streptophyta</taxon>
        <taxon>Embryophyta</taxon>
        <taxon>Tracheophyta</taxon>
        <taxon>Spermatophyta</taxon>
        <taxon>Magnoliopsida</taxon>
        <taxon>Liliopsida</taxon>
        <taxon>Poales</taxon>
        <taxon>Poaceae</taxon>
        <taxon>BOP clade</taxon>
        <taxon>Oryzoideae</taxon>
        <taxon>Oryzeae</taxon>
        <taxon>Oryzinae</taxon>
        <taxon>Oryza</taxon>
    </lineage>
</organism>
<dbReference type="HOGENOM" id="CLU_2053336_0_0_1"/>
<evidence type="ECO:0000256" key="1">
    <source>
        <dbReference type="SAM" id="MobiDB-lite"/>
    </source>
</evidence>
<accession>I1R188</accession>
<dbReference type="Proteomes" id="UP000007306">
    <property type="component" value="Chromosome 11"/>
</dbReference>
<feature type="compositionally biased region" description="Low complexity" evidence="1">
    <location>
        <begin position="84"/>
        <end position="98"/>
    </location>
</feature>
<feature type="region of interest" description="Disordered" evidence="1">
    <location>
        <begin position="1"/>
        <end position="33"/>
    </location>
</feature>
<dbReference type="EnsemblPlants" id="ORGLA11G0153000.1">
    <property type="protein sequence ID" value="ORGLA11G0153000.1"/>
    <property type="gene ID" value="ORGLA11G0153000"/>
</dbReference>
<sequence length="128" mass="13926">MPPHWDFGSERKKEIERRLAPRSVSTTRSGVHEHVEDAAMIVHGRGLGDSNKASTPPNTTSRFAHSLVSDEKTSKVMPIPAAAPLASRAAASATVAPLRPSPRREEEREDSGKTEGEDDIWGPHRIAT</sequence>
<proteinExistence type="predicted"/>
<reference evidence="2 3" key="2">
    <citation type="submission" date="2018-04" db="EMBL/GenBank/DDBJ databases">
        <title>OglaRS2 (Oryza glaberrima Reference Sequence Version 2).</title>
        <authorList>
            <person name="Zhang J."/>
            <person name="Kudrna D."/>
            <person name="Lee S."/>
            <person name="Talag J."/>
            <person name="Rajasekar S."/>
            <person name="Wing R.A."/>
        </authorList>
    </citation>
    <scope>NUCLEOTIDE SEQUENCE [LARGE SCALE GENOMIC DNA]</scope>
    <source>
        <strain evidence="2 3">cv. IRGC 96717</strain>
    </source>
</reference>
<protein>
    <submittedName>
        <fullName evidence="2">Uncharacterized protein</fullName>
    </submittedName>
</protein>
<feature type="compositionally biased region" description="Basic and acidic residues" evidence="1">
    <location>
        <begin position="102"/>
        <end position="115"/>
    </location>
</feature>
<evidence type="ECO:0000313" key="2">
    <source>
        <dbReference type="EnsemblPlants" id="ORGLA11G0153000.1"/>
    </source>
</evidence>
<keyword evidence="3" id="KW-1185">Reference proteome</keyword>
<dbReference type="AlphaFoldDB" id="I1R188"/>
<name>I1R188_ORYGL</name>
<feature type="compositionally biased region" description="Basic and acidic residues" evidence="1">
    <location>
        <begin position="7"/>
        <end position="19"/>
    </location>
</feature>
<feature type="region of interest" description="Disordered" evidence="1">
    <location>
        <begin position="84"/>
        <end position="128"/>
    </location>
</feature>